<gene>
    <name evidence="12" type="ORF">RJ641_015585</name>
</gene>
<dbReference type="Gene3D" id="3.30.200.20">
    <property type="entry name" value="Phosphorylase Kinase, domain 1"/>
    <property type="match status" value="1"/>
</dbReference>
<dbReference type="Pfam" id="PF08263">
    <property type="entry name" value="LRRNT_2"/>
    <property type="match status" value="1"/>
</dbReference>
<feature type="domain" description="Protein kinase" evidence="11">
    <location>
        <begin position="334"/>
        <end position="589"/>
    </location>
</feature>
<evidence type="ECO:0000256" key="9">
    <source>
        <dbReference type="SAM" id="Phobius"/>
    </source>
</evidence>
<keyword evidence="13" id="KW-1185">Reference proteome</keyword>
<feature type="region of interest" description="Disordered" evidence="8">
    <location>
        <begin position="203"/>
        <end position="246"/>
    </location>
</feature>
<feature type="transmembrane region" description="Helical" evidence="9">
    <location>
        <begin position="255"/>
        <end position="279"/>
    </location>
</feature>
<dbReference type="InterPro" id="IPR011009">
    <property type="entry name" value="Kinase-like_dom_sf"/>
</dbReference>
<dbReference type="GO" id="GO:0004672">
    <property type="term" value="F:protein kinase activity"/>
    <property type="evidence" value="ECO:0007669"/>
    <property type="project" value="InterPro"/>
</dbReference>
<dbReference type="InterPro" id="IPR032675">
    <property type="entry name" value="LRR_dom_sf"/>
</dbReference>
<evidence type="ECO:0000256" key="8">
    <source>
        <dbReference type="SAM" id="MobiDB-lite"/>
    </source>
</evidence>
<evidence type="ECO:0000256" key="5">
    <source>
        <dbReference type="ARBA" id="ARBA00022737"/>
    </source>
</evidence>
<name>A0AAN8Z089_9MAGN</name>
<evidence type="ECO:0000256" key="3">
    <source>
        <dbReference type="ARBA" id="ARBA00022692"/>
    </source>
</evidence>
<keyword evidence="5" id="KW-0677">Repeat</keyword>
<organism evidence="12 13">
    <name type="scientific">Dillenia turbinata</name>
    <dbReference type="NCBI Taxonomy" id="194707"/>
    <lineage>
        <taxon>Eukaryota</taxon>
        <taxon>Viridiplantae</taxon>
        <taxon>Streptophyta</taxon>
        <taxon>Embryophyta</taxon>
        <taxon>Tracheophyta</taxon>
        <taxon>Spermatophyta</taxon>
        <taxon>Magnoliopsida</taxon>
        <taxon>eudicotyledons</taxon>
        <taxon>Gunneridae</taxon>
        <taxon>Pentapetalae</taxon>
        <taxon>Dilleniales</taxon>
        <taxon>Dilleniaceae</taxon>
        <taxon>Dillenia</taxon>
    </lineage>
</organism>
<keyword evidence="6 9" id="KW-1133">Transmembrane helix</keyword>
<dbReference type="EMBL" id="JBAMMX010000021">
    <property type="protein sequence ID" value="KAK6919681.1"/>
    <property type="molecule type" value="Genomic_DNA"/>
</dbReference>
<feature type="signal peptide" evidence="10">
    <location>
        <begin position="1"/>
        <end position="21"/>
    </location>
</feature>
<evidence type="ECO:0000256" key="1">
    <source>
        <dbReference type="ARBA" id="ARBA00004167"/>
    </source>
</evidence>
<keyword evidence="4 10" id="KW-0732">Signal</keyword>
<protein>
    <submittedName>
        <fullName evidence="12">Leucine-rich repeat-containing N-terminal, plant-type</fullName>
    </submittedName>
</protein>
<dbReference type="GO" id="GO:0005524">
    <property type="term" value="F:ATP binding"/>
    <property type="evidence" value="ECO:0007669"/>
    <property type="project" value="InterPro"/>
</dbReference>
<evidence type="ECO:0000256" key="10">
    <source>
        <dbReference type="SAM" id="SignalP"/>
    </source>
</evidence>
<evidence type="ECO:0000259" key="11">
    <source>
        <dbReference type="PROSITE" id="PS50011"/>
    </source>
</evidence>
<evidence type="ECO:0000313" key="13">
    <source>
        <dbReference type="Proteomes" id="UP001370490"/>
    </source>
</evidence>
<keyword evidence="7 9" id="KW-0472">Membrane</keyword>
<evidence type="ECO:0000313" key="12">
    <source>
        <dbReference type="EMBL" id="KAK6919681.1"/>
    </source>
</evidence>
<dbReference type="AlphaFoldDB" id="A0AAN8Z089"/>
<dbReference type="PANTHER" id="PTHR48007">
    <property type="entry name" value="LEUCINE-RICH REPEAT RECEPTOR-LIKE PROTEIN KINASE PXC1"/>
    <property type="match status" value="1"/>
</dbReference>
<feature type="compositionally biased region" description="Pro residues" evidence="8">
    <location>
        <begin position="209"/>
        <end position="242"/>
    </location>
</feature>
<sequence length="597" mass="66419">MKLSQKFALLFTISLSQLVSSTHIAEYYGSERDALLQIRDTLNSTSDLHSNWTGPPCTDNRSRWRGIVCLNGHVVHLVLEGIHLTGTLPPAFLQNITFLSKLSLRNNLISGPLPSLTNLTSLRSVFLSQNQFSGPIPSDYIYLPRLQKLKLQENSLEGRVPPFYEFILTDFNVSYNHLGGQVPDTQVLQSFSKSSFDHNEDLCGSPLDTPCPAPAPAPAPVPASPLPSPAPIVHPPPAPSPLSPSNGKSNKNLEAWSIALIAAGAALIPFMFILFSCYYKRERLKEAAKNDNSREVSVEKRADSFVSGGDPERTIELEFFDKDRPSFDMDELLRAAAEVLGKGKLGTMYKAALESGSVVVVKRLKEMSNLSKKDFAQQMQLLGKMRHENLVEIISFYHSKDEKLVIYEYIPQGNLFELLHENRGAGRVPLNWKARLSIIKDIAKGLNFLHQSLPSHRVLHANLKSSNVLIRHSNGNHIAKLTDFGFLPLLPSRKSCEKLAIGKRLSDKADVYCFGIIILEVLTGRDPSGFSETVVNNDWSTDILDVEILATSEGHDEMLKLTQMALECTDLTPEMRPKMSEVVRRIQEIESGNIEIN</sequence>
<evidence type="ECO:0000256" key="7">
    <source>
        <dbReference type="ARBA" id="ARBA00023136"/>
    </source>
</evidence>
<dbReference type="PANTHER" id="PTHR48007:SF40">
    <property type="entry name" value="SERINE-THREONINE_TYROSINE-PROTEIN KINASE CATALYTIC DOMAIN-CONTAINING PROTEIN"/>
    <property type="match status" value="1"/>
</dbReference>
<dbReference type="InterPro" id="IPR000719">
    <property type="entry name" value="Prot_kinase_dom"/>
</dbReference>
<dbReference type="Gene3D" id="1.10.510.10">
    <property type="entry name" value="Transferase(Phosphotransferase) domain 1"/>
    <property type="match status" value="1"/>
</dbReference>
<dbReference type="InterPro" id="IPR001245">
    <property type="entry name" value="Ser-Thr/Tyr_kinase_cat_dom"/>
</dbReference>
<dbReference type="Proteomes" id="UP001370490">
    <property type="component" value="Unassembled WGS sequence"/>
</dbReference>
<dbReference type="InterPro" id="IPR046959">
    <property type="entry name" value="PRK1-6/SRF4-like"/>
</dbReference>
<dbReference type="GO" id="GO:0016020">
    <property type="term" value="C:membrane"/>
    <property type="evidence" value="ECO:0007669"/>
    <property type="project" value="UniProtKB-SubCell"/>
</dbReference>
<feature type="chain" id="PRO_5043005224" evidence="10">
    <location>
        <begin position="22"/>
        <end position="597"/>
    </location>
</feature>
<dbReference type="Gene3D" id="3.80.10.10">
    <property type="entry name" value="Ribonuclease Inhibitor"/>
    <property type="match status" value="1"/>
</dbReference>
<proteinExistence type="predicted"/>
<keyword evidence="2" id="KW-0433">Leucine-rich repeat</keyword>
<evidence type="ECO:0000256" key="2">
    <source>
        <dbReference type="ARBA" id="ARBA00022614"/>
    </source>
</evidence>
<evidence type="ECO:0000256" key="4">
    <source>
        <dbReference type="ARBA" id="ARBA00022729"/>
    </source>
</evidence>
<keyword evidence="3 9" id="KW-0812">Transmembrane</keyword>
<evidence type="ECO:0000256" key="6">
    <source>
        <dbReference type="ARBA" id="ARBA00022989"/>
    </source>
</evidence>
<dbReference type="SUPFAM" id="SSF52058">
    <property type="entry name" value="L domain-like"/>
    <property type="match status" value="1"/>
</dbReference>
<comment type="subcellular location">
    <subcellularLocation>
        <location evidence="1">Membrane</location>
        <topology evidence="1">Single-pass membrane protein</topology>
    </subcellularLocation>
</comment>
<reference evidence="12 13" key="1">
    <citation type="submission" date="2023-12" db="EMBL/GenBank/DDBJ databases">
        <title>A high-quality genome assembly for Dillenia turbinata (Dilleniales).</title>
        <authorList>
            <person name="Chanderbali A."/>
        </authorList>
    </citation>
    <scope>NUCLEOTIDE SEQUENCE [LARGE SCALE GENOMIC DNA]</scope>
    <source>
        <strain evidence="12">LSX21</strain>
        <tissue evidence="12">Leaf</tissue>
    </source>
</reference>
<dbReference type="InterPro" id="IPR013210">
    <property type="entry name" value="LRR_N_plant-typ"/>
</dbReference>
<comment type="caution">
    <text evidence="12">The sequence shown here is derived from an EMBL/GenBank/DDBJ whole genome shotgun (WGS) entry which is preliminary data.</text>
</comment>
<dbReference type="SUPFAM" id="SSF56112">
    <property type="entry name" value="Protein kinase-like (PK-like)"/>
    <property type="match status" value="1"/>
</dbReference>
<dbReference type="Pfam" id="PF07714">
    <property type="entry name" value="PK_Tyr_Ser-Thr"/>
    <property type="match status" value="1"/>
</dbReference>
<dbReference type="FunFam" id="3.80.10.10:FF:000129">
    <property type="entry name" value="Leucine-rich repeat receptor-like kinase"/>
    <property type="match status" value="1"/>
</dbReference>
<accession>A0AAN8Z089</accession>
<dbReference type="PROSITE" id="PS50011">
    <property type="entry name" value="PROTEIN_KINASE_DOM"/>
    <property type="match status" value="1"/>
</dbReference>